<dbReference type="AlphaFoldDB" id="A0A7J0DDY8"/>
<evidence type="ECO:0000313" key="1">
    <source>
        <dbReference type="EMBL" id="GFS32907.1"/>
    </source>
</evidence>
<name>A0A7J0DDY8_9ERIC</name>
<protein>
    <submittedName>
        <fullName evidence="1">Uncharacterized protein</fullName>
    </submittedName>
</protein>
<sequence length="103" mass="11385">MFQPSFAGGLCYYPWEVEMHARERNGLASGKGTMGWVALGGWGKWWSVVVGTVWAGNGGGDAEVLVRMGVGVRVLEIEDEDILEMTRFVMRINGLLRKLGVLR</sequence>
<proteinExistence type="predicted"/>
<organism evidence="1 2">
    <name type="scientific">Actinidia rufa</name>
    <dbReference type="NCBI Taxonomy" id="165716"/>
    <lineage>
        <taxon>Eukaryota</taxon>
        <taxon>Viridiplantae</taxon>
        <taxon>Streptophyta</taxon>
        <taxon>Embryophyta</taxon>
        <taxon>Tracheophyta</taxon>
        <taxon>Spermatophyta</taxon>
        <taxon>Magnoliopsida</taxon>
        <taxon>eudicotyledons</taxon>
        <taxon>Gunneridae</taxon>
        <taxon>Pentapetalae</taxon>
        <taxon>asterids</taxon>
        <taxon>Ericales</taxon>
        <taxon>Actinidiaceae</taxon>
        <taxon>Actinidia</taxon>
    </lineage>
</organism>
<comment type="caution">
    <text evidence="1">The sequence shown here is derived from an EMBL/GenBank/DDBJ whole genome shotgun (WGS) entry which is preliminary data.</text>
</comment>
<dbReference type="EMBL" id="BJWL01000174">
    <property type="protein sequence ID" value="GFS32907.1"/>
    <property type="molecule type" value="Genomic_DNA"/>
</dbReference>
<dbReference type="Proteomes" id="UP000585474">
    <property type="component" value="Unassembled WGS sequence"/>
</dbReference>
<keyword evidence="2" id="KW-1185">Reference proteome</keyword>
<reference evidence="2" key="1">
    <citation type="submission" date="2019-07" db="EMBL/GenBank/DDBJ databases">
        <title>De Novo Assembly of kiwifruit Actinidia rufa.</title>
        <authorList>
            <person name="Sugita-Konishi S."/>
            <person name="Sato K."/>
            <person name="Mori E."/>
            <person name="Abe Y."/>
            <person name="Kisaki G."/>
            <person name="Hamano K."/>
            <person name="Suezawa K."/>
            <person name="Otani M."/>
            <person name="Fukuda T."/>
            <person name="Manabe T."/>
            <person name="Gomi K."/>
            <person name="Tabuchi M."/>
            <person name="Akimitsu K."/>
            <person name="Kataoka I."/>
        </authorList>
    </citation>
    <scope>NUCLEOTIDE SEQUENCE [LARGE SCALE GENOMIC DNA]</scope>
    <source>
        <strain evidence="2">cv. Fuchu</strain>
    </source>
</reference>
<evidence type="ECO:0000313" key="2">
    <source>
        <dbReference type="Proteomes" id="UP000585474"/>
    </source>
</evidence>
<gene>
    <name evidence="1" type="ORF">Acr_00g0025270</name>
</gene>
<accession>A0A7J0DDY8</accession>